<name>U6B546_9HYPH</name>
<dbReference type="HOGENOM" id="CLU_2300670_0_0_5"/>
<protein>
    <recommendedName>
        <fullName evidence="3">Lipoprotein</fullName>
    </recommendedName>
</protein>
<dbReference type="Proteomes" id="UP000017862">
    <property type="component" value="Chromosome"/>
</dbReference>
<proteinExistence type="predicted"/>
<dbReference type="RefSeq" id="WP_007557524.1">
    <property type="nucleotide sequence ID" value="NC_022793.1"/>
</dbReference>
<dbReference type="PATRIC" id="fig|1261131.3.peg.811"/>
<dbReference type="EMBL" id="CP006604">
    <property type="protein sequence ID" value="AHA28179.1"/>
    <property type="molecule type" value="Genomic_DNA"/>
</dbReference>
<evidence type="ECO:0000313" key="1">
    <source>
        <dbReference type="EMBL" id="AHA28179.1"/>
    </source>
</evidence>
<sequence length="100" mass="11381">MNLKNKYTIVIPLILSTLSGCGENDDVIYYNKMASIYIDQIDNIDKKLNEVNTRVNTKLSEVNTKLNALDKIVDTSVNKNLTTLANKLQYVRDFKIALQN</sequence>
<keyword evidence="2" id="KW-1185">Reference proteome</keyword>
<dbReference type="PROSITE" id="PS51257">
    <property type="entry name" value="PROKAR_LIPOPROTEIN"/>
    <property type="match status" value="1"/>
</dbReference>
<gene>
    <name evidence="1" type="ORF">lam_840</name>
</gene>
<reference evidence="1 2" key="1">
    <citation type="journal article" date="2014" name="Mol. Plant Microbe Interact.">
        <title>The complete genome sequence of Candidatus Liberibacter americanus, associated with citrus Huanglongbing.</title>
        <authorList>
            <person name="Wulff N.A."/>
            <person name="Zhang S."/>
            <person name="Setubal J.C."/>
            <person name="Almeida N.F."/>
            <person name="Martins E.C."/>
            <person name="Harakava R."/>
            <person name="Kumar D."/>
            <person name="Rangel L.T."/>
            <person name="Foissac X."/>
            <person name="Bove J."/>
            <person name="Gabriel D.W."/>
        </authorList>
    </citation>
    <scope>NUCLEOTIDE SEQUENCE [LARGE SCALE GENOMIC DNA]</scope>
    <source>
        <strain evidence="1 2">Sao Paulo</strain>
    </source>
</reference>
<evidence type="ECO:0000313" key="2">
    <source>
        <dbReference type="Proteomes" id="UP000017862"/>
    </source>
</evidence>
<evidence type="ECO:0008006" key="3">
    <source>
        <dbReference type="Google" id="ProtNLM"/>
    </source>
</evidence>
<organism evidence="1 2">
    <name type="scientific">Candidatus Liberibacter americanus str. Sao Paulo</name>
    <dbReference type="NCBI Taxonomy" id="1261131"/>
    <lineage>
        <taxon>Bacteria</taxon>
        <taxon>Pseudomonadati</taxon>
        <taxon>Pseudomonadota</taxon>
        <taxon>Alphaproteobacteria</taxon>
        <taxon>Hyphomicrobiales</taxon>
        <taxon>Rhizobiaceae</taxon>
        <taxon>Liberibacter</taxon>
    </lineage>
</organism>
<accession>U6B546</accession>
<dbReference type="KEGG" id="lar:lam_840"/>
<dbReference type="AlphaFoldDB" id="U6B546"/>